<sequence length="100" mass="11551">MTKEILNQIQILNSSFVLFERSQSLFSHKELAGKILTSIESSKIPGRNFDRSTIYHVEQNPIFVSVIEDPFLKTYQENISETPKTDLPFLFTGRIFLGNR</sequence>
<comment type="caution">
    <text evidence="1">The sequence shown here is derived from an EMBL/GenBank/DDBJ whole genome shotgun (WGS) entry which is preliminary data.</text>
</comment>
<reference evidence="2" key="1">
    <citation type="submission" date="2018-05" db="EMBL/GenBank/DDBJ databases">
        <title>Leptospira yasudae sp. nov. and Leptospira stimsonii sp. nov., two pathogenic species of the genus Leptospira isolated from environmental sources.</title>
        <authorList>
            <person name="Casanovas-Massana A."/>
            <person name="Hamond C."/>
            <person name="Santos L.A."/>
            <person name="Hacker K.P."/>
            <person name="Balassiano I."/>
            <person name="Medeiros M.A."/>
            <person name="Reis M.G."/>
            <person name="Ko A.I."/>
            <person name="Wunder E.A."/>
        </authorList>
    </citation>
    <scope>NUCLEOTIDE SEQUENCE [LARGE SCALE GENOMIC DNA]</scope>
    <source>
        <strain evidence="2">Yale</strain>
    </source>
</reference>
<organism evidence="1 2">
    <name type="scientific">Leptospira stimsonii</name>
    <dbReference type="NCBI Taxonomy" id="2202203"/>
    <lineage>
        <taxon>Bacteria</taxon>
        <taxon>Pseudomonadati</taxon>
        <taxon>Spirochaetota</taxon>
        <taxon>Spirochaetia</taxon>
        <taxon>Leptospirales</taxon>
        <taxon>Leptospiraceae</taxon>
        <taxon>Leptospira</taxon>
    </lineage>
</organism>
<proteinExistence type="predicted"/>
<dbReference type="EMBL" id="QHCT01000004">
    <property type="protein sequence ID" value="RHX89383.1"/>
    <property type="molecule type" value="Genomic_DNA"/>
</dbReference>
<evidence type="ECO:0000313" key="2">
    <source>
        <dbReference type="Proteomes" id="UP000265798"/>
    </source>
</evidence>
<dbReference type="Proteomes" id="UP000265798">
    <property type="component" value="Unassembled WGS sequence"/>
</dbReference>
<dbReference type="AlphaFoldDB" id="A0A396Z5G6"/>
<gene>
    <name evidence="1" type="ORF">DLM75_16265</name>
</gene>
<name>A0A396Z5G6_9LEPT</name>
<protein>
    <submittedName>
        <fullName evidence="1">Uncharacterized protein</fullName>
    </submittedName>
</protein>
<accession>A0A396Z5G6</accession>
<evidence type="ECO:0000313" key="1">
    <source>
        <dbReference type="EMBL" id="RHX89383.1"/>
    </source>
</evidence>